<accession>A0A5C1AKW2</accession>
<name>A0A5C1AKW2_9BACT</name>
<reference evidence="2" key="1">
    <citation type="submission" date="2019-08" db="EMBL/GenBank/DDBJ databases">
        <title>Limnoglobus roseus gen. nov., sp. nov., a novel freshwater planctomycete with a giant genome from the family Gemmataceae.</title>
        <authorList>
            <person name="Kulichevskaya I.S."/>
            <person name="Naumoff D.G."/>
            <person name="Miroshnikov K."/>
            <person name="Ivanova A."/>
            <person name="Philippov D.A."/>
            <person name="Hakobyan A."/>
            <person name="Rijpstra I.C."/>
            <person name="Sinninghe Damste J.S."/>
            <person name="Liesack W."/>
            <person name="Dedysh S.N."/>
        </authorList>
    </citation>
    <scope>NUCLEOTIDE SEQUENCE [LARGE SCALE GENOMIC DNA]</scope>
    <source>
        <strain evidence="2">PX52</strain>
    </source>
</reference>
<protein>
    <submittedName>
        <fullName evidence="1">Uncharacterized protein</fullName>
    </submittedName>
</protein>
<gene>
    <name evidence="1" type="ORF">PX52LOC_04508</name>
</gene>
<dbReference type="AlphaFoldDB" id="A0A5C1AKW2"/>
<organism evidence="1 2">
    <name type="scientific">Limnoglobus roseus</name>
    <dbReference type="NCBI Taxonomy" id="2598579"/>
    <lineage>
        <taxon>Bacteria</taxon>
        <taxon>Pseudomonadati</taxon>
        <taxon>Planctomycetota</taxon>
        <taxon>Planctomycetia</taxon>
        <taxon>Gemmatales</taxon>
        <taxon>Gemmataceae</taxon>
        <taxon>Limnoglobus</taxon>
    </lineage>
</organism>
<sequence>MCRSIPVIVLANISHNSVSPNDPCDDFGRIRVVQVSGKASAISGYNRCKLVFIDESEGAVLSSCYV</sequence>
<dbReference type="EMBL" id="CP042425">
    <property type="protein sequence ID" value="QEL17518.1"/>
    <property type="molecule type" value="Genomic_DNA"/>
</dbReference>
<dbReference type="KEGG" id="lrs:PX52LOC_04508"/>
<proteinExistence type="predicted"/>
<evidence type="ECO:0000313" key="1">
    <source>
        <dbReference type="EMBL" id="QEL17518.1"/>
    </source>
</evidence>
<keyword evidence="2" id="KW-1185">Reference proteome</keyword>
<dbReference type="Proteomes" id="UP000324974">
    <property type="component" value="Chromosome"/>
</dbReference>
<evidence type="ECO:0000313" key="2">
    <source>
        <dbReference type="Proteomes" id="UP000324974"/>
    </source>
</evidence>